<protein>
    <recommendedName>
        <fullName evidence="3">HECT domain-containing protein</fullName>
    </recommendedName>
</protein>
<accession>A0AAF0UIN7</accession>
<proteinExistence type="predicted"/>
<dbReference type="GO" id="GO:0004842">
    <property type="term" value="F:ubiquitin-protein transferase activity"/>
    <property type="evidence" value="ECO:0007669"/>
    <property type="project" value="InterPro"/>
</dbReference>
<comment type="caution">
    <text evidence="2">Lacks conserved residue(s) required for the propagation of feature annotation.</text>
</comment>
<name>A0AAF0UIN7_SOLVR</name>
<dbReference type="InterPro" id="IPR035983">
    <property type="entry name" value="Hect_E3_ubiquitin_ligase"/>
</dbReference>
<feature type="domain" description="HECT" evidence="3">
    <location>
        <begin position="1"/>
        <end position="87"/>
    </location>
</feature>
<dbReference type="EMBL" id="CP133620">
    <property type="protein sequence ID" value="WMV45944.1"/>
    <property type="molecule type" value="Genomic_DNA"/>
</dbReference>
<dbReference type="PROSITE" id="PS50237">
    <property type="entry name" value="HECT"/>
    <property type="match status" value="1"/>
</dbReference>
<dbReference type="Proteomes" id="UP001234989">
    <property type="component" value="Chromosome 9"/>
</dbReference>
<keyword evidence="5" id="KW-1185">Reference proteome</keyword>
<evidence type="ECO:0000313" key="4">
    <source>
        <dbReference type="EMBL" id="WMV45944.1"/>
    </source>
</evidence>
<evidence type="ECO:0000313" key="5">
    <source>
        <dbReference type="Proteomes" id="UP001234989"/>
    </source>
</evidence>
<evidence type="ECO:0000256" key="2">
    <source>
        <dbReference type="PROSITE-ProRule" id="PRU00104"/>
    </source>
</evidence>
<gene>
    <name evidence="4" type="ORF">MTR67_039329</name>
</gene>
<dbReference type="Gene3D" id="3.30.2160.10">
    <property type="entry name" value="Hect, E3 ligase catalytic domain"/>
    <property type="match status" value="1"/>
</dbReference>
<dbReference type="AlphaFoldDB" id="A0AAF0UIN7"/>
<keyword evidence="1 2" id="KW-0833">Ubl conjugation pathway</keyword>
<evidence type="ECO:0000259" key="3">
    <source>
        <dbReference type="PROSITE" id="PS50237"/>
    </source>
</evidence>
<evidence type="ECO:0000256" key="1">
    <source>
        <dbReference type="ARBA" id="ARBA00022786"/>
    </source>
</evidence>
<dbReference type="InterPro" id="IPR000569">
    <property type="entry name" value="HECT_dom"/>
</dbReference>
<organism evidence="4 5">
    <name type="scientific">Solanum verrucosum</name>
    <dbReference type="NCBI Taxonomy" id="315347"/>
    <lineage>
        <taxon>Eukaryota</taxon>
        <taxon>Viridiplantae</taxon>
        <taxon>Streptophyta</taxon>
        <taxon>Embryophyta</taxon>
        <taxon>Tracheophyta</taxon>
        <taxon>Spermatophyta</taxon>
        <taxon>Magnoliopsida</taxon>
        <taxon>eudicotyledons</taxon>
        <taxon>Gunneridae</taxon>
        <taxon>Pentapetalae</taxon>
        <taxon>asterids</taxon>
        <taxon>lamiids</taxon>
        <taxon>Solanales</taxon>
        <taxon>Solanaceae</taxon>
        <taxon>Solanoideae</taxon>
        <taxon>Solaneae</taxon>
        <taxon>Solanum</taxon>
    </lineage>
</organism>
<sequence>MMLGRPFEKCAGRNKVLYAIGMKEEIWDTDPFLNRSYKEIMNMDAEIVDKNVLGLTFLFEVESLGSRREMELCPDGKDIIVDSKNME</sequence>
<dbReference type="Pfam" id="PF00632">
    <property type="entry name" value="HECT"/>
    <property type="match status" value="1"/>
</dbReference>
<dbReference type="SUPFAM" id="SSF56204">
    <property type="entry name" value="Hect, E3 ligase catalytic domain"/>
    <property type="match status" value="1"/>
</dbReference>
<reference evidence="4" key="1">
    <citation type="submission" date="2023-08" db="EMBL/GenBank/DDBJ databases">
        <title>A de novo genome assembly of Solanum verrucosum Schlechtendal, a Mexican diploid species geographically isolated from the other diploid A-genome species in potato relatives.</title>
        <authorList>
            <person name="Hosaka K."/>
        </authorList>
    </citation>
    <scope>NUCLEOTIDE SEQUENCE</scope>
    <source>
        <tissue evidence="4">Young leaves</tissue>
    </source>
</reference>